<feature type="domain" description="Semialdehyde dehydrogenase NAD-binding" evidence="17">
    <location>
        <begin position="2"/>
        <end position="117"/>
    </location>
</feature>
<evidence type="ECO:0000256" key="10">
    <source>
        <dbReference type="ARBA" id="ARBA00022915"/>
    </source>
</evidence>
<gene>
    <name evidence="15" type="primary">asd</name>
    <name evidence="18" type="ORF">EOD41_17480</name>
</gene>
<comment type="caution">
    <text evidence="18">The sequence shown here is derived from an EMBL/GenBank/DDBJ whole genome shotgun (WGS) entry which is preliminary data.</text>
</comment>
<evidence type="ECO:0000256" key="7">
    <source>
        <dbReference type="ARBA" id="ARBA00022605"/>
    </source>
</evidence>
<dbReference type="Proteomes" id="UP000282759">
    <property type="component" value="Unassembled WGS sequence"/>
</dbReference>
<dbReference type="HAMAP" id="MF_02121">
    <property type="entry name" value="ASADH"/>
    <property type="match status" value="1"/>
</dbReference>
<comment type="catalytic activity">
    <reaction evidence="14 15">
        <text>L-aspartate 4-semialdehyde + phosphate + NADP(+) = 4-phospho-L-aspartate + NADPH + H(+)</text>
        <dbReference type="Rhea" id="RHEA:24284"/>
        <dbReference type="ChEBI" id="CHEBI:15378"/>
        <dbReference type="ChEBI" id="CHEBI:43474"/>
        <dbReference type="ChEBI" id="CHEBI:57535"/>
        <dbReference type="ChEBI" id="CHEBI:57783"/>
        <dbReference type="ChEBI" id="CHEBI:58349"/>
        <dbReference type="ChEBI" id="CHEBI:537519"/>
        <dbReference type="EC" id="1.2.1.11"/>
    </reaction>
</comment>
<evidence type="ECO:0000256" key="16">
    <source>
        <dbReference type="PIRSR" id="PIRSR000148-1"/>
    </source>
</evidence>
<evidence type="ECO:0000256" key="13">
    <source>
        <dbReference type="ARBA" id="ARBA00023167"/>
    </source>
</evidence>
<evidence type="ECO:0000256" key="8">
    <source>
        <dbReference type="ARBA" id="ARBA00022697"/>
    </source>
</evidence>
<dbReference type="GO" id="GO:0004073">
    <property type="term" value="F:aspartate-semialdehyde dehydrogenase activity"/>
    <property type="evidence" value="ECO:0007669"/>
    <property type="project" value="UniProtKB-UniRule"/>
</dbReference>
<feature type="binding site" evidence="15">
    <location>
        <begin position="9"/>
        <end position="12"/>
    </location>
    <ligand>
        <name>NADP(+)</name>
        <dbReference type="ChEBI" id="CHEBI:58349"/>
    </ligand>
</feature>
<accession>A0A437MKK7</accession>
<evidence type="ECO:0000256" key="6">
    <source>
        <dbReference type="ARBA" id="ARBA00013120"/>
    </source>
</evidence>
<keyword evidence="8 15" id="KW-0791">Threonine biosynthesis</keyword>
<evidence type="ECO:0000256" key="4">
    <source>
        <dbReference type="ARBA" id="ARBA00010584"/>
    </source>
</evidence>
<feature type="binding site" evidence="15">
    <location>
        <begin position="37"/>
        <end position="38"/>
    </location>
    <ligand>
        <name>NADP(+)</name>
        <dbReference type="ChEBI" id="CHEBI:58349"/>
    </ligand>
</feature>
<keyword evidence="10 15" id="KW-0220">Diaminopimelate biosynthesis</keyword>
<dbReference type="SUPFAM" id="SSF51735">
    <property type="entry name" value="NAD(P)-binding Rossmann-fold domains"/>
    <property type="match status" value="1"/>
</dbReference>
<comment type="pathway">
    <text evidence="1 15">Amino-acid biosynthesis; L-methionine biosynthesis via de novo pathway; L-homoserine from L-aspartate: step 2/3.</text>
</comment>
<evidence type="ECO:0000259" key="17">
    <source>
        <dbReference type="SMART" id="SM00859"/>
    </source>
</evidence>
<dbReference type="Gene3D" id="3.40.50.720">
    <property type="entry name" value="NAD(P)-binding Rossmann-like Domain"/>
    <property type="match status" value="1"/>
</dbReference>
<dbReference type="GO" id="GO:0046983">
    <property type="term" value="F:protein dimerization activity"/>
    <property type="evidence" value="ECO:0007669"/>
    <property type="project" value="InterPro"/>
</dbReference>
<dbReference type="NCBIfam" id="TIGR01296">
    <property type="entry name" value="asd_B"/>
    <property type="match status" value="1"/>
</dbReference>
<evidence type="ECO:0000256" key="1">
    <source>
        <dbReference type="ARBA" id="ARBA00005021"/>
    </source>
</evidence>
<feature type="binding site" evidence="15">
    <location>
        <position position="97"/>
    </location>
    <ligand>
        <name>phosphate</name>
        <dbReference type="ChEBI" id="CHEBI:43474"/>
    </ligand>
</feature>
<evidence type="ECO:0000256" key="5">
    <source>
        <dbReference type="ARBA" id="ARBA00011738"/>
    </source>
</evidence>
<evidence type="ECO:0000313" key="19">
    <source>
        <dbReference type="Proteomes" id="UP000282759"/>
    </source>
</evidence>
<dbReference type="InterPro" id="IPR005986">
    <property type="entry name" value="Asp_semialdehyde_DH_beta"/>
</dbReference>
<feature type="active site" description="Acyl-thioester intermediate" evidence="15 16">
    <location>
        <position position="126"/>
    </location>
</feature>
<dbReference type="GO" id="GO:0009088">
    <property type="term" value="P:threonine biosynthetic process"/>
    <property type="evidence" value="ECO:0007669"/>
    <property type="project" value="UniProtKB-UniRule"/>
</dbReference>
<keyword evidence="11 15" id="KW-0560">Oxidoreductase</keyword>
<dbReference type="PANTHER" id="PTHR46278">
    <property type="entry name" value="DEHYDROGENASE, PUTATIVE-RELATED"/>
    <property type="match status" value="1"/>
</dbReference>
<dbReference type="Pfam" id="PF02774">
    <property type="entry name" value="Semialdhyde_dhC"/>
    <property type="match status" value="1"/>
</dbReference>
<dbReference type="InterPro" id="IPR012080">
    <property type="entry name" value="Asp_semialdehyde_DH"/>
</dbReference>
<dbReference type="PANTHER" id="PTHR46278:SF2">
    <property type="entry name" value="ASPARTATE-SEMIALDEHYDE DEHYDROGENASE"/>
    <property type="match status" value="1"/>
</dbReference>
<feature type="binding site" evidence="15">
    <location>
        <position position="227"/>
    </location>
    <ligand>
        <name>substrate</name>
    </ligand>
</feature>
<dbReference type="EMBL" id="SACK01000009">
    <property type="protein sequence ID" value="RVT98163.1"/>
    <property type="molecule type" value="Genomic_DNA"/>
</dbReference>
<dbReference type="RefSeq" id="WP_127707332.1">
    <property type="nucleotide sequence ID" value="NZ_SACK01000009.1"/>
</dbReference>
<comment type="pathway">
    <text evidence="2 15">Amino-acid biosynthesis; L-lysine biosynthesis via DAP pathway; (S)-tetrahydrodipicolinate from L-aspartate: step 2/4.</text>
</comment>
<comment type="subunit">
    <text evidence="5 15">Homodimer.</text>
</comment>
<dbReference type="UniPathway" id="UPA00051">
    <property type="reaction ID" value="UER00464"/>
</dbReference>
<dbReference type="UniPathway" id="UPA00034">
    <property type="reaction ID" value="UER00016"/>
</dbReference>
<dbReference type="InterPro" id="IPR000534">
    <property type="entry name" value="Semialdehyde_DH_NAD-bd"/>
</dbReference>
<dbReference type="GO" id="GO:0071266">
    <property type="term" value="P:'de novo' L-methionine biosynthetic process"/>
    <property type="evidence" value="ECO:0007669"/>
    <property type="project" value="UniProtKB-UniRule"/>
</dbReference>
<dbReference type="CDD" id="cd18131">
    <property type="entry name" value="ASADH_C_bac_euk_like"/>
    <property type="match status" value="1"/>
</dbReference>
<feature type="binding site" evidence="15">
    <location>
        <position position="153"/>
    </location>
    <ligand>
        <name>substrate</name>
    </ligand>
</feature>
<dbReference type="GO" id="GO:0051287">
    <property type="term" value="F:NAD binding"/>
    <property type="evidence" value="ECO:0007669"/>
    <property type="project" value="InterPro"/>
</dbReference>
<evidence type="ECO:0000256" key="11">
    <source>
        <dbReference type="ARBA" id="ARBA00023002"/>
    </source>
</evidence>
<feature type="binding site" evidence="15">
    <location>
        <position position="307"/>
    </location>
    <ligand>
        <name>NADP(+)</name>
        <dbReference type="ChEBI" id="CHEBI:58349"/>
    </ligand>
</feature>
<comment type="similarity">
    <text evidence="4 15">Belongs to the aspartate-semialdehyde dehydrogenase family.</text>
</comment>
<organism evidence="18 19">
    <name type="scientific">Mucilaginibacter limnophilus</name>
    <dbReference type="NCBI Taxonomy" id="1932778"/>
    <lineage>
        <taxon>Bacteria</taxon>
        <taxon>Pseudomonadati</taxon>
        <taxon>Bacteroidota</taxon>
        <taxon>Sphingobacteriia</taxon>
        <taxon>Sphingobacteriales</taxon>
        <taxon>Sphingobacteriaceae</taxon>
        <taxon>Mucilaginibacter</taxon>
    </lineage>
</organism>
<sequence>MKVAVVGATGLVGTKMLQVLAERNFPVTELIPVASEKSVGKEITFKGKQYKVVSVEDAIKQKPNVALFSAGGSTSLAQAPLFADAGITVIDNSSAWRMDPTKKLVVPEVNADVLTAEDKIIANPNCSTIQMVVALKPLHEKYKIKRVVVSTYQSVTGTGVKAVDQLFNERKGIDGPKAYPYTIDLNVIPQIDVFTENGYTKEEMKMILETKKIMGDDSIKVTATTVRIPVMGGHSESVNIEFENDFDLAEVRELLSNAPGVVVTDDVANLKYPMPLDAHDKDEVFVGRIRRDETQPNTLNCWIVSDNLRKGAATNAIQIAEYLAAKNLIGQEVEV</sequence>
<dbReference type="SMART" id="SM00859">
    <property type="entry name" value="Semialdhyde_dh"/>
    <property type="match status" value="1"/>
</dbReference>
<evidence type="ECO:0000256" key="9">
    <source>
        <dbReference type="ARBA" id="ARBA00022857"/>
    </source>
</evidence>
<dbReference type="InterPro" id="IPR012280">
    <property type="entry name" value="Semialdhyde_DH_dimer_dom"/>
</dbReference>
<dbReference type="NCBIfam" id="NF011456">
    <property type="entry name" value="PRK14874.1"/>
    <property type="match status" value="1"/>
</dbReference>
<dbReference type="EC" id="1.2.1.11" evidence="6 15"/>
<name>A0A437MKK7_9SPHI</name>
<evidence type="ECO:0000313" key="18">
    <source>
        <dbReference type="EMBL" id="RVT98163.1"/>
    </source>
</evidence>
<dbReference type="CDD" id="cd02316">
    <property type="entry name" value="VcASADH2_like_N"/>
    <property type="match status" value="1"/>
</dbReference>
<keyword evidence="7 15" id="KW-0028">Amino-acid biosynthesis</keyword>
<keyword evidence="19" id="KW-1185">Reference proteome</keyword>
<dbReference type="SUPFAM" id="SSF55347">
    <property type="entry name" value="Glyceraldehyde-3-phosphate dehydrogenase-like, C-terminal domain"/>
    <property type="match status" value="1"/>
</dbReference>
<comment type="caution">
    <text evidence="15">Lacks conserved residue(s) required for the propagation of feature annotation.</text>
</comment>
<feature type="active site" description="Proton acceptor" evidence="15 16">
    <location>
        <position position="234"/>
    </location>
</feature>
<dbReference type="GO" id="GO:0009089">
    <property type="term" value="P:lysine biosynthetic process via diaminopimelate"/>
    <property type="evidence" value="ECO:0007669"/>
    <property type="project" value="UniProtKB-UniRule"/>
</dbReference>
<evidence type="ECO:0000256" key="2">
    <source>
        <dbReference type="ARBA" id="ARBA00005076"/>
    </source>
</evidence>
<keyword evidence="13 15" id="KW-0486">Methionine biosynthesis</keyword>
<evidence type="ECO:0000256" key="3">
    <source>
        <dbReference type="ARBA" id="ARBA00005097"/>
    </source>
</evidence>
<keyword evidence="12 15" id="KW-0457">Lysine biosynthesis</keyword>
<dbReference type="GO" id="GO:0050661">
    <property type="term" value="F:NADP binding"/>
    <property type="evidence" value="ECO:0007669"/>
    <property type="project" value="UniProtKB-UniRule"/>
</dbReference>
<evidence type="ECO:0000256" key="12">
    <source>
        <dbReference type="ARBA" id="ARBA00023154"/>
    </source>
</evidence>
<dbReference type="InterPro" id="IPR036291">
    <property type="entry name" value="NAD(P)-bd_dom_sf"/>
</dbReference>
<comment type="pathway">
    <text evidence="3 15">Amino-acid biosynthesis; L-threonine biosynthesis; L-threonine from L-aspartate: step 2/5.</text>
</comment>
<comment type="function">
    <text evidence="15">Catalyzes the NADPH-dependent formation of L-aspartate-semialdehyde (L-ASA) by the reductive dephosphorylation of L-aspartyl-4-phosphate.</text>
</comment>
<protein>
    <recommendedName>
        <fullName evidence="6 15">Aspartate-semialdehyde dehydrogenase</fullName>
        <shortName evidence="15">ASA dehydrogenase</shortName>
        <shortName evidence="15">ASADH</shortName>
        <ecNumber evidence="6 15">1.2.1.11</ecNumber>
    </recommendedName>
    <alternativeName>
        <fullName evidence="15">Aspartate-beta-semialdehyde dehydrogenase</fullName>
    </alternativeName>
</protein>
<dbReference type="Pfam" id="PF01118">
    <property type="entry name" value="Semialdhyde_dh"/>
    <property type="match status" value="1"/>
</dbReference>
<dbReference type="Gene3D" id="3.30.360.10">
    <property type="entry name" value="Dihydrodipicolinate Reductase, domain 2"/>
    <property type="match status" value="1"/>
</dbReference>
<dbReference type="UniPathway" id="UPA00050">
    <property type="reaction ID" value="UER00463"/>
</dbReference>
<dbReference type="AlphaFoldDB" id="A0A437MKK7"/>
<reference evidence="18 19" key="1">
    <citation type="submission" date="2019-01" db="EMBL/GenBank/DDBJ databases">
        <authorList>
            <person name="Chen W.-M."/>
        </authorList>
    </citation>
    <scope>NUCLEOTIDE SEQUENCE [LARGE SCALE GENOMIC DNA]</scope>
    <source>
        <strain evidence="18 19">YBJ-36</strain>
    </source>
</reference>
<dbReference type="GO" id="GO:0019877">
    <property type="term" value="P:diaminopimelate biosynthetic process"/>
    <property type="evidence" value="ECO:0007669"/>
    <property type="project" value="UniProtKB-UniRule"/>
</dbReference>
<dbReference type="PIRSF" id="PIRSF000148">
    <property type="entry name" value="ASA_dh"/>
    <property type="match status" value="1"/>
</dbReference>
<evidence type="ECO:0000256" key="14">
    <source>
        <dbReference type="ARBA" id="ARBA00047891"/>
    </source>
</evidence>
<proteinExistence type="inferred from homology"/>
<keyword evidence="9 15" id="KW-0521">NADP</keyword>
<dbReference type="GO" id="GO:0009097">
    <property type="term" value="P:isoleucine biosynthetic process"/>
    <property type="evidence" value="ECO:0007669"/>
    <property type="project" value="UniProtKB-UniRule"/>
</dbReference>
<evidence type="ECO:0000256" key="15">
    <source>
        <dbReference type="HAMAP-Rule" id="MF_02121"/>
    </source>
</evidence>
<dbReference type="OrthoDB" id="9805684at2"/>